<evidence type="ECO:0000313" key="2">
    <source>
        <dbReference type="Proteomes" id="UP000184066"/>
    </source>
</evidence>
<organism evidence="1 2">
    <name type="scientific">Oceanicella actignis</name>
    <dbReference type="NCBI Taxonomy" id="1189325"/>
    <lineage>
        <taxon>Bacteria</taxon>
        <taxon>Pseudomonadati</taxon>
        <taxon>Pseudomonadota</taxon>
        <taxon>Alphaproteobacteria</taxon>
        <taxon>Rhodobacterales</taxon>
        <taxon>Paracoccaceae</taxon>
        <taxon>Oceanicella</taxon>
    </lineage>
</organism>
<dbReference type="RefSeq" id="WP_072748337.1">
    <property type="nucleotide sequence ID" value="NZ_FOHL01000011.1"/>
</dbReference>
<dbReference type="Proteomes" id="UP000184066">
    <property type="component" value="Unassembled WGS sequence"/>
</dbReference>
<accession>A0A1M7TZW4</accession>
<name>A0A1M7TZW4_9RHOB</name>
<dbReference type="Pfam" id="PF10983">
    <property type="entry name" value="DUF2793"/>
    <property type="match status" value="1"/>
</dbReference>
<keyword evidence="2" id="KW-1185">Reference proteome</keyword>
<reference evidence="1 2" key="1">
    <citation type="submission" date="2016-12" db="EMBL/GenBank/DDBJ databases">
        <authorList>
            <person name="Song W.-J."/>
            <person name="Kurnit D.M."/>
        </authorList>
    </citation>
    <scope>NUCLEOTIDE SEQUENCE [LARGE SCALE GENOMIC DNA]</scope>
    <source>
        <strain evidence="1 2">CGMCC 1.10808</strain>
    </source>
</reference>
<dbReference type="AlphaFoldDB" id="A0A1M7TZW4"/>
<sequence length="232" mass="23232">MVETANLSLPLLAAGQAQKHVTVNEALTRLDSLFMLAVESRAVMSPPAGAAEGDRYIVPAGASGDWAGRDGDIAVFVNGGWDFVTPRTGWRAFVADEGLDAVFAWGVWSVPAAAAGGAQMSVLQFDHAIAPGGAQDTAGLIPAGAIVMGVTARVIGAIGGVTGWSLGVAGAPTRYGAGLPTALNAAAAAGCGGPLAYPQATPLRLTPEGGDFAGGQLRIAIHHLTLTVPDAV</sequence>
<dbReference type="STRING" id="1189325.SAMN04488119_11135"/>
<protein>
    <submittedName>
        <fullName evidence="1">Uncharacterized protein</fullName>
    </submittedName>
</protein>
<evidence type="ECO:0000313" key="1">
    <source>
        <dbReference type="EMBL" id="SHN76269.1"/>
    </source>
</evidence>
<dbReference type="InterPro" id="IPR021251">
    <property type="entry name" value="DUF2793"/>
</dbReference>
<dbReference type="EMBL" id="FRDL01000012">
    <property type="protein sequence ID" value="SHN76269.1"/>
    <property type="molecule type" value="Genomic_DNA"/>
</dbReference>
<dbReference type="OrthoDB" id="564699at2"/>
<gene>
    <name evidence="1" type="ORF">SAMN05216200_11234</name>
</gene>
<proteinExistence type="predicted"/>